<feature type="region of interest" description="Disordered" evidence="1">
    <location>
        <begin position="83"/>
        <end position="253"/>
    </location>
</feature>
<proteinExistence type="predicted"/>
<organism evidence="3 4">
    <name type="scientific">Sphingomonas suaedae</name>
    <dbReference type="NCBI Taxonomy" id="2599297"/>
    <lineage>
        <taxon>Bacteria</taxon>
        <taxon>Pseudomonadati</taxon>
        <taxon>Pseudomonadota</taxon>
        <taxon>Alphaproteobacteria</taxon>
        <taxon>Sphingomonadales</taxon>
        <taxon>Sphingomonadaceae</taxon>
        <taxon>Sphingomonas</taxon>
    </lineage>
</organism>
<evidence type="ECO:0000256" key="1">
    <source>
        <dbReference type="SAM" id="MobiDB-lite"/>
    </source>
</evidence>
<evidence type="ECO:0000259" key="2">
    <source>
        <dbReference type="Pfam" id="PF13763"/>
    </source>
</evidence>
<dbReference type="OrthoDB" id="9816310at2"/>
<dbReference type="InterPro" id="IPR025430">
    <property type="entry name" value="DUF4167"/>
</dbReference>
<gene>
    <name evidence="3" type="ORF">FPZ54_12070</name>
</gene>
<feature type="compositionally biased region" description="Acidic residues" evidence="1">
    <location>
        <begin position="97"/>
        <end position="108"/>
    </location>
</feature>
<dbReference type="Proteomes" id="UP000318055">
    <property type="component" value="Chromosome"/>
</dbReference>
<evidence type="ECO:0000313" key="3">
    <source>
        <dbReference type="EMBL" id="QDX28251.1"/>
    </source>
</evidence>
<feature type="domain" description="DUF4167" evidence="2">
    <location>
        <begin position="10"/>
        <end position="81"/>
    </location>
</feature>
<evidence type="ECO:0000313" key="4">
    <source>
        <dbReference type="Proteomes" id="UP000318055"/>
    </source>
</evidence>
<dbReference type="Pfam" id="PF13763">
    <property type="entry name" value="DUF4167"/>
    <property type="match status" value="1"/>
</dbReference>
<feature type="region of interest" description="Disordered" evidence="1">
    <location>
        <begin position="1"/>
        <end position="34"/>
    </location>
</feature>
<accession>A0A518RLC5</accession>
<protein>
    <submittedName>
        <fullName evidence="3">DUF4167 domain-containing protein</fullName>
    </submittedName>
</protein>
<dbReference type="EMBL" id="CP042239">
    <property type="protein sequence ID" value="QDX28251.1"/>
    <property type="molecule type" value="Genomic_DNA"/>
</dbReference>
<keyword evidence="4" id="KW-1185">Reference proteome</keyword>
<dbReference type="AlphaFoldDB" id="A0A518RLC5"/>
<dbReference type="KEGG" id="ssua:FPZ54_12070"/>
<feature type="compositionally biased region" description="Gly residues" evidence="1">
    <location>
        <begin position="16"/>
        <end position="25"/>
    </location>
</feature>
<sequence>MNNRQANNGRRRGRGGQRQQGGGNPNQGNRIDNRARGNAAQLLEKYKNLARDAQMAGDRVNTEYYLQFADHYFRVLAETRSRFEEQNPQQRRQREEFDGDDEDYDNNDDAARANEGESGEEGDDRSERNDRQRGRDRDQDNRRERQPRNDQGRSRSDERRPRGEDRSSRSDDRAVQKEAVQNDPGEAPVAANEDEAPRRPRRGRPRREEVETGDGGDIAAVLPPALGVEGEVVEAKPRRRRVKKDEGEAAAAE</sequence>
<feature type="compositionally biased region" description="Basic and acidic residues" evidence="1">
    <location>
        <begin position="125"/>
        <end position="176"/>
    </location>
</feature>
<name>A0A518RLC5_9SPHN</name>
<reference evidence="3 4" key="1">
    <citation type="submission" date="2019-07" db="EMBL/GenBank/DDBJ databases">
        <title>Sphingomonas alkalisoli sp. nov., isolated from rhizosphere soil of Suaedae salsa.</title>
        <authorList>
            <person name="Zhang H."/>
            <person name="Xu L."/>
            <person name="Zhang J.-X."/>
            <person name="Sun J.-Q."/>
        </authorList>
    </citation>
    <scope>NUCLEOTIDE SEQUENCE [LARGE SCALE GENOMIC DNA]</scope>
    <source>
        <strain evidence="3 4">XS-10</strain>
    </source>
</reference>